<dbReference type="AlphaFoldDB" id="A0A3A8HVI5"/>
<dbReference type="OrthoDB" id="5509251at2"/>
<name>A0A3A8HVI5_9BACT</name>
<organism evidence="2 3">
    <name type="scientific">Corallococcus terminator</name>
    <dbReference type="NCBI Taxonomy" id="2316733"/>
    <lineage>
        <taxon>Bacteria</taxon>
        <taxon>Pseudomonadati</taxon>
        <taxon>Myxococcota</taxon>
        <taxon>Myxococcia</taxon>
        <taxon>Myxococcales</taxon>
        <taxon>Cystobacterineae</taxon>
        <taxon>Myxococcaceae</taxon>
        <taxon>Corallococcus</taxon>
    </lineage>
</organism>
<gene>
    <name evidence="2" type="ORF">D7V88_33885</name>
</gene>
<dbReference type="RefSeq" id="WP_120544753.1">
    <property type="nucleotide sequence ID" value="NZ_RAVZ01000342.1"/>
</dbReference>
<protein>
    <recommendedName>
        <fullName evidence="1">Immunity MXAN-0049 protein domain-containing protein</fullName>
    </recommendedName>
</protein>
<dbReference type="Proteomes" id="UP000268094">
    <property type="component" value="Unassembled WGS sequence"/>
</dbReference>
<accession>A0A3A8HVI5</accession>
<reference evidence="3" key="1">
    <citation type="submission" date="2018-09" db="EMBL/GenBank/DDBJ databases">
        <authorList>
            <person name="Livingstone P.G."/>
            <person name="Whitworth D.E."/>
        </authorList>
    </citation>
    <scope>NUCLEOTIDE SEQUENCE [LARGE SCALE GENOMIC DNA]</scope>
    <source>
        <strain evidence="3">CA054A</strain>
    </source>
</reference>
<evidence type="ECO:0000259" key="1">
    <source>
        <dbReference type="Pfam" id="PF07791"/>
    </source>
</evidence>
<evidence type="ECO:0000313" key="2">
    <source>
        <dbReference type="EMBL" id="RKG75217.1"/>
    </source>
</evidence>
<comment type="caution">
    <text evidence="2">The sequence shown here is derived from an EMBL/GenBank/DDBJ whole genome shotgun (WGS) entry which is preliminary data.</text>
</comment>
<sequence>MSQRYFDLSDDVYLEGRWELGHPQDAQGTELMDPWQFRMGKPAYWPGRVRIPVEIPGTALDYSHAPFSNPVIHARVAAVFERLAPADVQFFPVDIEGQTDEFLIMNAVRRVNCIDDDASEQVCYWKPENGLPEKVGTYSIVWGMRLDASRIGSPKVFRPLHWEVSLIISEDIKLALEHLGATGVWFKDVSPLR</sequence>
<evidence type="ECO:0000313" key="3">
    <source>
        <dbReference type="Proteomes" id="UP000268094"/>
    </source>
</evidence>
<proteinExistence type="predicted"/>
<dbReference type="Pfam" id="PF07791">
    <property type="entry name" value="Imm11"/>
    <property type="match status" value="1"/>
</dbReference>
<dbReference type="EMBL" id="RAVZ01000342">
    <property type="protein sequence ID" value="RKG75217.1"/>
    <property type="molecule type" value="Genomic_DNA"/>
</dbReference>
<feature type="domain" description="Immunity MXAN-0049 protein" evidence="1">
    <location>
        <begin position="68"/>
        <end position="189"/>
    </location>
</feature>
<dbReference type="InterPro" id="IPR012433">
    <property type="entry name" value="Imm11"/>
</dbReference>
<keyword evidence="3" id="KW-1185">Reference proteome</keyword>